<reference evidence="1" key="1">
    <citation type="submission" date="2021-04" db="EMBL/GenBank/DDBJ databases">
        <authorList>
            <person name="Vanwijnsberghe S."/>
        </authorList>
    </citation>
    <scope>NUCLEOTIDE SEQUENCE</scope>
    <source>
        <strain evidence="1">LMG 31841</strain>
    </source>
</reference>
<sequence>MARGRAPAPRSRTAASAVIPAGIPRLFSPPRHPHARLLFFSRSYVLFPRGPHPKPSKQNEPVQFNGSPVQPFPFGPLHQQQALRQRAACRAPLPADASLPRLPRQLKSAWQVHAPGLCSRVPPARTRVDWRTLIGEHTDGPCWQMQFTNWRSFASSLGKALSTGNTGDSWLRRSFVLRGPLAL</sequence>
<comment type="caution">
    <text evidence="1">The sequence shown here is derived from an EMBL/GenBank/DDBJ whole genome shotgun (WGS) entry which is preliminary data.</text>
</comment>
<dbReference type="Proteomes" id="UP000789704">
    <property type="component" value="Unassembled WGS sequence"/>
</dbReference>
<dbReference type="EMBL" id="CAJQZC010000001">
    <property type="protein sequence ID" value="CAG4888018.1"/>
    <property type="molecule type" value="Genomic_DNA"/>
</dbReference>
<evidence type="ECO:0000313" key="1">
    <source>
        <dbReference type="EMBL" id="CAG4888018.1"/>
    </source>
</evidence>
<protein>
    <submittedName>
        <fullName evidence="1">Uncharacterized protein</fullName>
    </submittedName>
</protein>
<name>A0A9N8X0F0_9BURK</name>
<dbReference type="AlphaFoldDB" id="A0A9N8X0F0"/>
<gene>
    <name evidence="1" type="ORF">LMG31841_00565</name>
</gene>
<accession>A0A9N8X0F0</accession>
<evidence type="ECO:0000313" key="2">
    <source>
        <dbReference type="Proteomes" id="UP000789704"/>
    </source>
</evidence>
<proteinExistence type="predicted"/>
<keyword evidence="2" id="KW-1185">Reference proteome</keyword>
<organism evidence="1 2">
    <name type="scientific">Paraburkholderia saeva</name>
    <dbReference type="NCBI Taxonomy" id="2777537"/>
    <lineage>
        <taxon>Bacteria</taxon>
        <taxon>Pseudomonadati</taxon>
        <taxon>Pseudomonadota</taxon>
        <taxon>Betaproteobacteria</taxon>
        <taxon>Burkholderiales</taxon>
        <taxon>Burkholderiaceae</taxon>
        <taxon>Paraburkholderia</taxon>
    </lineage>
</organism>